<evidence type="ECO:0000313" key="3">
    <source>
        <dbReference type="Proteomes" id="UP000229972"/>
    </source>
</evidence>
<dbReference type="Pfam" id="PF01996">
    <property type="entry name" value="F420_ligase"/>
    <property type="match status" value="1"/>
</dbReference>
<dbReference type="InterPro" id="IPR002847">
    <property type="entry name" value="F420-0_gamma-glut_ligase-dom"/>
</dbReference>
<gene>
    <name evidence="2" type="ORF">COT93_00805</name>
</gene>
<dbReference type="AlphaFoldDB" id="A0A2H0VBS9"/>
<dbReference type="EMBL" id="PFAL01000011">
    <property type="protein sequence ID" value="PIR95740.1"/>
    <property type="molecule type" value="Genomic_DNA"/>
</dbReference>
<proteinExistence type="predicted"/>
<name>A0A2H0VBS9_9BACT</name>
<dbReference type="PANTHER" id="PTHR47917:SF1">
    <property type="entry name" value="COENZYME F420:L-GLUTAMATE LIGASE"/>
    <property type="match status" value="1"/>
</dbReference>
<comment type="caution">
    <text evidence="2">The sequence shown here is derived from an EMBL/GenBank/DDBJ whole genome shotgun (WGS) entry which is preliminary data.</text>
</comment>
<feature type="domain" description="Coenzyme F420:L-glutamate ligase-like" evidence="1">
    <location>
        <begin position="7"/>
        <end position="201"/>
    </location>
</feature>
<evidence type="ECO:0000313" key="2">
    <source>
        <dbReference type="EMBL" id="PIR95740.1"/>
    </source>
</evidence>
<dbReference type="Proteomes" id="UP000229972">
    <property type="component" value="Unassembled WGS sequence"/>
</dbReference>
<dbReference type="SUPFAM" id="SSF144010">
    <property type="entry name" value="CofE-like"/>
    <property type="match status" value="1"/>
</dbReference>
<evidence type="ECO:0000259" key="1">
    <source>
        <dbReference type="Pfam" id="PF01996"/>
    </source>
</evidence>
<organism evidence="2 3">
    <name type="scientific">Candidatus Falkowbacteria bacterium CG10_big_fil_rev_8_21_14_0_10_37_18</name>
    <dbReference type="NCBI Taxonomy" id="1974562"/>
    <lineage>
        <taxon>Bacteria</taxon>
        <taxon>Candidatus Falkowiibacteriota</taxon>
    </lineage>
</organism>
<dbReference type="PANTHER" id="PTHR47917">
    <property type="match status" value="1"/>
</dbReference>
<dbReference type="Gene3D" id="3.30.1330.100">
    <property type="entry name" value="CofE-like"/>
    <property type="match status" value="2"/>
</dbReference>
<reference evidence="3" key="1">
    <citation type="submission" date="2017-09" db="EMBL/GenBank/DDBJ databases">
        <title>Depth-based differentiation of microbial function through sediment-hosted aquifers and enrichment of novel symbionts in the deep terrestrial subsurface.</title>
        <authorList>
            <person name="Probst A.J."/>
            <person name="Ladd B."/>
            <person name="Jarett J.K."/>
            <person name="Geller-Mcgrath D.E."/>
            <person name="Sieber C.M.K."/>
            <person name="Emerson J.B."/>
            <person name="Anantharaman K."/>
            <person name="Thomas B.C."/>
            <person name="Malmstrom R."/>
            <person name="Stieglmeier M."/>
            <person name="Klingl A."/>
            <person name="Woyke T."/>
            <person name="Ryan C.M."/>
            <person name="Banfield J.F."/>
        </authorList>
    </citation>
    <scope>NUCLEOTIDE SEQUENCE [LARGE SCALE GENOMIC DNA]</scope>
</reference>
<dbReference type="GO" id="GO:0052618">
    <property type="term" value="F:coenzyme F420-0:L-glutamate ligase activity"/>
    <property type="evidence" value="ECO:0007669"/>
    <property type="project" value="TreeGrafter"/>
</dbReference>
<protein>
    <recommendedName>
        <fullName evidence="1">Coenzyme F420:L-glutamate ligase-like domain-containing protein</fullName>
    </recommendedName>
</protein>
<accession>A0A2H0VBS9</accession>
<sequence>MKIKASKTRIFKPGENLLFFLEKYFLCLAEGDILVVTSKIVALAENRVVKNVSDKQKREIINSESEFQMETKYVYLTIKEGIVMANAGVDESNANGDLILLPKDSFLSAAKIRNHFRRKFSLKNLGVIITDSRVMPLRSGITGVALGYAGFHGLKDYRQEEDIFGRPFHFSSVDMADSLATAAVLLMGEGAERQPVAVISGAPVSYCNKVNKNELRIDIRDDMYGPLFRKFK</sequence>